<dbReference type="OrthoDB" id="5862752at2759"/>
<feature type="compositionally biased region" description="Basic and acidic residues" evidence="1">
    <location>
        <begin position="330"/>
        <end position="340"/>
    </location>
</feature>
<protein>
    <submittedName>
        <fullName evidence="7">Ig-like domain-containing protein</fullName>
    </submittedName>
</protein>
<proteinExistence type="predicted"/>
<keyword evidence="6" id="KW-1185">Reference proteome</keyword>
<feature type="region of interest" description="Disordered" evidence="1">
    <location>
        <begin position="308"/>
        <end position="340"/>
    </location>
</feature>
<evidence type="ECO:0000256" key="1">
    <source>
        <dbReference type="SAM" id="MobiDB-lite"/>
    </source>
</evidence>
<keyword evidence="2" id="KW-1133">Transmembrane helix</keyword>
<dbReference type="EMBL" id="UYYF01005015">
    <property type="protein sequence ID" value="VDN07885.1"/>
    <property type="molecule type" value="Genomic_DNA"/>
</dbReference>
<evidence type="ECO:0000256" key="2">
    <source>
        <dbReference type="SAM" id="Phobius"/>
    </source>
</evidence>
<dbReference type="PANTHER" id="PTHR38626:SF4">
    <property type="entry name" value="SKN-1 DEPENDENT ZYGOTIC TRANSCRIPT"/>
    <property type="match status" value="1"/>
</dbReference>
<dbReference type="InterPro" id="IPR040426">
    <property type="entry name" value="C05B5.4-like"/>
</dbReference>
<name>A0A0N5DAL4_THECL</name>
<feature type="signal peptide" evidence="3">
    <location>
        <begin position="1"/>
        <end position="25"/>
    </location>
</feature>
<dbReference type="WBParaSite" id="TCLT_0001021701-mRNA-1">
    <property type="protein sequence ID" value="TCLT_0001021701-mRNA-1"/>
    <property type="gene ID" value="TCLT_0001021701"/>
</dbReference>
<reference evidence="7" key="1">
    <citation type="submission" date="2017-02" db="UniProtKB">
        <authorList>
            <consortium name="WormBaseParasite"/>
        </authorList>
    </citation>
    <scope>IDENTIFICATION</scope>
</reference>
<gene>
    <name evidence="5" type="ORF">TCLT_LOCUS10206</name>
</gene>
<feature type="transmembrane region" description="Helical" evidence="2">
    <location>
        <begin position="208"/>
        <end position="234"/>
    </location>
</feature>
<accession>A0A0N5DAL4</accession>
<dbReference type="OMA" id="YDRCPTC"/>
<evidence type="ECO:0000313" key="7">
    <source>
        <dbReference type="WBParaSite" id="TCLT_0001021701-mRNA-1"/>
    </source>
</evidence>
<dbReference type="InterPro" id="IPR057569">
    <property type="entry name" value="C2_nem"/>
</dbReference>
<keyword evidence="2" id="KW-0812">Transmembrane</keyword>
<reference evidence="5 6" key="2">
    <citation type="submission" date="2018-11" db="EMBL/GenBank/DDBJ databases">
        <authorList>
            <consortium name="Pathogen Informatics"/>
        </authorList>
    </citation>
    <scope>NUCLEOTIDE SEQUENCE [LARGE SCALE GENOMIC DNA]</scope>
</reference>
<dbReference type="PANTHER" id="PTHR38626">
    <property type="entry name" value="SKN-1 DEPENDENT ZYGOTIC TRANSCRIPT-RELATED"/>
    <property type="match status" value="1"/>
</dbReference>
<feature type="chain" id="PRO_5043126706" evidence="3">
    <location>
        <begin position="26"/>
        <end position="340"/>
    </location>
</feature>
<evidence type="ECO:0000313" key="5">
    <source>
        <dbReference type="EMBL" id="VDN07885.1"/>
    </source>
</evidence>
<evidence type="ECO:0000259" key="4">
    <source>
        <dbReference type="Pfam" id="PF25330"/>
    </source>
</evidence>
<organism evidence="7">
    <name type="scientific">Thelazia callipaeda</name>
    <name type="common">Oriental eyeworm</name>
    <name type="synonym">Parasitic nematode</name>
    <dbReference type="NCBI Taxonomy" id="103827"/>
    <lineage>
        <taxon>Eukaryota</taxon>
        <taxon>Metazoa</taxon>
        <taxon>Ecdysozoa</taxon>
        <taxon>Nematoda</taxon>
        <taxon>Chromadorea</taxon>
        <taxon>Rhabditida</taxon>
        <taxon>Spirurina</taxon>
        <taxon>Spiruromorpha</taxon>
        <taxon>Thelazioidea</taxon>
        <taxon>Thelaziidae</taxon>
        <taxon>Thelazia</taxon>
    </lineage>
</organism>
<evidence type="ECO:0000256" key="3">
    <source>
        <dbReference type="SAM" id="SignalP"/>
    </source>
</evidence>
<dbReference type="AlphaFoldDB" id="A0A0N5DAL4"/>
<sequence>MTVTTLRSTVLLAVVITAMLSTVQSSLDDHPDSYWLTVDVLNVEWRKGCLTTAGCAEPRFQVTKVNTVNNEANSISWPVTLKLAEEGTHSFISHWTSQGANDIVLKCEVTGLDPTYGFPRICDATPSKRVFDDENDHLERLRKQQRLTNNGKLVIEVKGKCFNVSLAVQKYDRCPTCVDHHSIAIVEQYTDSEVSNDLLRHFSGNEHFFMAVIILSTFTVILTAGFACLLVAFLQQKRELKTSTSKQRLHSEQLNTVHAIHACQEDARYEIPWEHKARTFRRPTYRNVSSKNDFLPISPSFTGVTVPDVTTALTRPDSQKSPPSLSFGTEPHDDSGLESV</sequence>
<evidence type="ECO:0000313" key="6">
    <source>
        <dbReference type="Proteomes" id="UP000276776"/>
    </source>
</evidence>
<feature type="domain" description="C2" evidence="4">
    <location>
        <begin position="34"/>
        <end position="173"/>
    </location>
</feature>
<keyword evidence="3" id="KW-0732">Signal</keyword>
<dbReference type="Proteomes" id="UP000276776">
    <property type="component" value="Unassembled WGS sequence"/>
</dbReference>
<keyword evidence="2" id="KW-0472">Membrane</keyword>
<dbReference type="Pfam" id="PF25330">
    <property type="entry name" value="C2_nem"/>
    <property type="match status" value="1"/>
</dbReference>